<protein>
    <recommendedName>
        <fullName evidence="1">Nif11 domain-containing protein</fullName>
    </recommendedName>
</protein>
<dbReference type="OrthoDB" id="1121904at2"/>
<accession>A0A1M7Y910</accession>
<dbReference type="Proteomes" id="UP000184603">
    <property type="component" value="Unassembled WGS sequence"/>
</dbReference>
<reference evidence="2 3" key="1">
    <citation type="submission" date="2016-12" db="EMBL/GenBank/DDBJ databases">
        <authorList>
            <person name="Song W.-J."/>
            <person name="Kurnit D.M."/>
        </authorList>
    </citation>
    <scope>NUCLEOTIDE SEQUENCE [LARGE SCALE GENOMIC DNA]</scope>
    <source>
        <strain evidence="2 3">DSM 18488</strain>
    </source>
</reference>
<evidence type="ECO:0000313" key="3">
    <source>
        <dbReference type="Proteomes" id="UP000184603"/>
    </source>
</evidence>
<dbReference type="EMBL" id="FRFE01000012">
    <property type="protein sequence ID" value="SHO49125.1"/>
    <property type="molecule type" value="Genomic_DNA"/>
</dbReference>
<feature type="domain" description="Nif11" evidence="1">
    <location>
        <begin position="1"/>
        <end position="48"/>
    </location>
</feature>
<dbReference type="AlphaFoldDB" id="A0A1M7Y910"/>
<keyword evidence="3" id="KW-1185">Reference proteome</keyword>
<sequence length="73" mass="8265">MAKKNVEELLIAGGKSQPLRTKYDALKSMDDFVASAVTDGYDFTADELKEVLRESGDSFDSFGNPPKRMIWWF</sequence>
<dbReference type="RefSeq" id="WP_073613988.1">
    <property type="nucleotide sequence ID" value="NZ_FRFE01000012.1"/>
</dbReference>
<proteinExistence type="predicted"/>
<evidence type="ECO:0000313" key="2">
    <source>
        <dbReference type="EMBL" id="SHO49125.1"/>
    </source>
</evidence>
<dbReference type="Pfam" id="PF07862">
    <property type="entry name" value="Nif11"/>
    <property type="match status" value="1"/>
</dbReference>
<name>A0A1M7Y910_9BACT</name>
<evidence type="ECO:0000259" key="1">
    <source>
        <dbReference type="Pfam" id="PF07862"/>
    </source>
</evidence>
<gene>
    <name evidence="2" type="ORF">SAMN02745220_02709</name>
</gene>
<organism evidence="2 3">
    <name type="scientific">Desulfopila aestuarii DSM 18488</name>
    <dbReference type="NCBI Taxonomy" id="1121416"/>
    <lineage>
        <taxon>Bacteria</taxon>
        <taxon>Pseudomonadati</taxon>
        <taxon>Thermodesulfobacteriota</taxon>
        <taxon>Desulfobulbia</taxon>
        <taxon>Desulfobulbales</taxon>
        <taxon>Desulfocapsaceae</taxon>
        <taxon>Desulfopila</taxon>
    </lineage>
</organism>
<dbReference type="InterPro" id="IPR012903">
    <property type="entry name" value="Nif11"/>
</dbReference>